<keyword evidence="1" id="KW-0732">Signal</keyword>
<feature type="chain" id="PRO_5038040220" evidence="1">
    <location>
        <begin position="23"/>
        <end position="426"/>
    </location>
</feature>
<evidence type="ECO:0000313" key="3">
    <source>
        <dbReference type="EMBL" id="MBI5168831.1"/>
    </source>
</evidence>
<dbReference type="Proteomes" id="UP000696931">
    <property type="component" value="Unassembled WGS sequence"/>
</dbReference>
<sequence>MTSVRTALALALTLTLGPAASAAAQPATREPVFDIGLAVDLDSVTVEPVGDLSLAWRAVDGNERALSLNEPLRVRRSGTQLLVEGVGRPRAVPLAILEVPDTLWLGDASDEAGKGPRFLWNGKHWRGRFKVFVNPRGKLTLATRLSLESYLLGVVPGEIGALRDSLLEAGRAQAVAARSYSLFYRGRRGPEGFDLYATVEDQLYSPVESERPLATKCVETTRGMVALADGAPIRANYCSTCGGVSAEVWEAWPADARSYLRSVADRGVGEGDHCALSPQYRWREEWTAAEFAGNLARFGPAQKVAIPAGGVGEIQDVSVDARSRSGRVWRLRVTTTTGEIVVPAYSLRQVLRRPGAPGSILRSNLFKIAVRRDANGRAGMIVASGAGSGHGVGLCQTGALAMARGGAKAETILTHYYAGADLRQLY</sequence>
<gene>
    <name evidence="3" type="ORF">HZA61_05030</name>
</gene>
<dbReference type="InterPro" id="IPR013693">
    <property type="entry name" value="SpoIID/LytB_N"/>
</dbReference>
<accession>A0A933SCD7</accession>
<comment type="caution">
    <text evidence="3">The sequence shown here is derived from an EMBL/GenBank/DDBJ whole genome shotgun (WGS) entry which is preliminary data.</text>
</comment>
<reference evidence="3" key="1">
    <citation type="submission" date="2020-07" db="EMBL/GenBank/DDBJ databases">
        <title>Huge and variable diversity of episymbiotic CPR bacteria and DPANN archaea in groundwater ecosystems.</title>
        <authorList>
            <person name="He C.Y."/>
            <person name="Keren R."/>
            <person name="Whittaker M."/>
            <person name="Farag I.F."/>
            <person name="Doudna J."/>
            <person name="Cate J.H.D."/>
            <person name="Banfield J.F."/>
        </authorList>
    </citation>
    <scope>NUCLEOTIDE SEQUENCE</scope>
    <source>
        <strain evidence="3">NC_groundwater_1813_Pr3_B-0.1um_71_17</strain>
    </source>
</reference>
<evidence type="ECO:0000313" key="4">
    <source>
        <dbReference type="Proteomes" id="UP000696931"/>
    </source>
</evidence>
<dbReference type="GO" id="GO:0030435">
    <property type="term" value="P:sporulation resulting in formation of a cellular spore"/>
    <property type="evidence" value="ECO:0007669"/>
    <property type="project" value="InterPro"/>
</dbReference>
<name>A0A933SCD7_UNCEI</name>
<dbReference type="NCBIfam" id="TIGR02669">
    <property type="entry name" value="SpoIID_LytB"/>
    <property type="match status" value="1"/>
</dbReference>
<dbReference type="AlphaFoldDB" id="A0A933SCD7"/>
<protein>
    <submittedName>
        <fullName evidence="3">SpoIID/LytB domain-containing protein</fullName>
    </submittedName>
</protein>
<feature type="domain" description="Sporulation stage II protein D amidase enhancer LytB N-terminal" evidence="2">
    <location>
        <begin position="137"/>
        <end position="225"/>
    </location>
</feature>
<dbReference type="Pfam" id="PF08486">
    <property type="entry name" value="SpoIID"/>
    <property type="match status" value="1"/>
</dbReference>
<dbReference type="EMBL" id="JACRIW010000037">
    <property type="protein sequence ID" value="MBI5168831.1"/>
    <property type="molecule type" value="Genomic_DNA"/>
</dbReference>
<proteinExistence type="predicted"/>
<organism evidence="3 4">
    <name type="scientific">Eiseniibacteriota bacterium</name>
    <dbReference type="NCBI Taxonomy" id="2212470"/>
    <lineage>
        <taxon>Bacteria</taxon>
        <taxon>Candidatus Eiseniibacteriota</taxon>
    </lineage>
</organism>
<evidence type="ECO:0000256" key="1">
    <source>
        <dbReference type="SAM" id="SignalP"/>
    </source>
</evidence>
<dbReference type="InterPro" id="IPR013486">
    <property type="entry name" value="SpoIID/LytB"/>
</dbReference>
<evidence type="ECO:0000259" key="2">
    <source>
        <dbReference type="Pfam" id="PF08486"/>
    </source>
</evidence>
<feature type="signal peptide" evidence="1">
    <location>
        <begin position="1"/>
        <end position="22"/>
    </location>
</feature>